<reference evidence="3" key="2">
    <citation type="submission" date="2020-01" db="EMBL/GenBank/DDBJ databases">
        <authorList>
            <person name="Korhonen P.K.K."/>
            <person name="Guangxu M.G."/>
            <person name="Wang T.W."/>
            <person name="Stroehlein A.J.S."/>
            <person name="Young N.D."/>
            <person name="Ang C.-S.A."/>
            <person name="Fernando D.W.F."/>
            <person name="Lu H.L."/>
            <person name="Taylor S.T."/>
            <person name="Ehtesham M.E.M."/>
            <person name="Najaraj S.H.N."/>
            <person name="Harsha G.H.G."/>
            <person name="Madugundu A.M."/>
            <person name="Renuse S.R."/>
            <person name="Holt D.H."/>
            <person name="Pandey A.P."/>
            <person name="Papenfuss A.P."/>
            <person name="Gasser R.B.G."/>
            <person name="Fischer K.F."/>
        </authorList>
    </citation>
    <scope>NUCLEOTIDE SEQUENCE</scope>
    <source>
        <strain evidence="3">SSS_KF_BRIS2020</strain>
    </source>
</reference>
<dbReference type="SUPFAM" id="SSF56112">
    <property type="entry name" value="Protein kinase-like (PK-like)"/>
    <property type="match status" value="1"/>
</dbReference>
<evidence type="ECO:0000313" key="3">
    <source>
        <dbReference type="EMBL" id="KAF7491756.1"/>
    </source>
</evidence>
<dbReference type="InterPro" id="IPR011009">
    <property type="entry name" value="Kinase-like_dom_sf"/>
</dbReference>
<evidence type="ECO:0000259" key="2">
    <source>
        <dbReference type="PROSITE" id="PS50011"/>
    </source>
</evidence>
<feature type="compositionally biased region" description="Basic and acidic residues" evidence="1">
    <location>
        <begin position="1"/>
        <end position="11"/>
    </location>
</feature>
<dbReference type="SMART" id="SM00220">
    <property type="entry name" value="S_TKc"/>
    <property type="match status" value="1"/>
</dbReference>
<dbReference type="Proteomes" id="UP000070412">
    <property type="component" value="Unassembled WGS sequence"/>
</dbReference>
<evidence type="ECO:0000256" key="1">
    <source>
        <dbReference type="SAM" id="MobiDB-lite"/>
    </source>
</evidence>
<feature type="compositionally biased region" description="Polar residues" evidence="1">
    <location>
        <begin position="15"/>
        <end position="26"/>
    </location>
</feature>
<dbReference type="PANTHER" id="PTHR44167">
    <property type="entry name" value="OVARIAN-SPECIFIC SERINE/THREONINE-PROTEIN KINASE LOK-RELATED"/>
    <property type="match status" value="1"/>
</dbReference>
<protein>
    <submittedName>
        <fullName evidence="3">Calcium-dependent protein kinase 17</fullName>
    </submittedName>
</protein>
<dbReference type="EMBL" id="WVUK01000058">
    <property type="protein sequence ID" value="KAF7491756.1"/>
    <property type="molecule type" value="Genomic_DNA"/>
</dbReference>
<gene>
    <name evidence="3" type="ORF">SSS_4992</name>
</gene>
<evidence type="ECO:0000313" key="4">
    <source>
        <dbReference type="EnsemblMetazoa" id="KAF7491756.1"/>
    </source>
</evidence>
<reference evidence="5" key="1">
    <citation type="journal article" date="2020" name="PLoS Negl. Trop. Dis.">
        <title>High-quality nuclear genome for Sarcoptes scabiei-A critical resource for a neglected parasite.</title>
        <authorList>
            <person name="Korhonen P.K."/>
            <person name="Gasser R.B."/>
            <person name="Ma G."/>
            <person name="Wang T."/>
            <person name="Stroehlein A.J."/>
            <person name="Young N.D."/>
            <person name="Ang C.S."/>
            <person name="Fernando D.D."/>
            <person name="Lu H.C."/>
            <person name="Taylor S."/>
            <person name="Reynolds S.L."/>
            <person name="Mofiz E."/>
            <person name="Najaraj S.H."/>
            <person name="Gowda H."/>
            <person name="Madugundu A."/>
            <person name="Renuse S."/>
            <person name="Holt D."/>
            <person name="Pandey A."/>
            <person name="Papenfuss A.T."/>
            <person name="Fischer K."/>
        </authorList>
    </citation>
    <scope>NUCLEOTIDE SEQUENCE [LARGE SCALE GENOMIC DNA]</scope>
</reference>
<feature type="region of interest" description="Disordered" evidence="1">
    <location>
        <begin position="383"/>
        <end position="433"/>
    </location>
</feature>
<dbReference type="AlphaFoldDB" id="A0A834R815"/>
<name>A0A834R815_SARSC</name>
<feature type="domain" description="Protein kinase" evidence="2">
    <location>
        <begin position="96"/>
        <end position="365"/>
    </location>
</feature>
<dbReference type="PANTHER" id="PTHR44167:SF24">
    <property type="entry name" value="SERINE_THREONINE-PROTEIN KINASE CHK2"/>
    <property type="match status" value="1"/>
</dbReference>
<dbReference type="OrthoDB" id="4062651at2759"/>
<dbReference type="GO" id="GO:0004674">
    <property type="term" value="F:protein serine/threonine kinase activity"/>
    <property type="evidence" value="ECO:0007669"/>
    <property type="project" value="TreeGrafter"/>
</dbReference>
<keyword evidence="5" id="KW-1185">Reference proteome</keyword>
<feature type="region of interest" description="Disordered" evidence="1">
    <location>
        <begin position="1"/>
        <end position="33"/>
    </location>
</feature>
<proteinExistence type="predicted"/>
<keyword evidence="3" id="KW-0808">Transferase</keyword>
<dbReference type="GO" id="GO:0005524">
    <property type="term" value="F:ATP binding"/>
    <property type="evidence" value="ECO:0007669"/>
    <property type="project" value="InterPro"/>
</dbReference>
<dbReference type="EnsemblMetazoa" id="SSS_4992s_mrna">
    <property type="protein sequence ID" value="KAF7491756.1"/>
    <property type="gene ID" value="SSS_4992"/>
</dbReference>
<dbReference type="Gene3D" id="1.10.510.10">
    <property type="entry name" value="Transferase(Phosphotransferase) domain 1"/>
    <property type="match status" value="1"/>
</dbReference>
<dbReference type="GO" id="GO:0005634">
    <property type="term" value="C:nucleus"/>
    <property type="evidence" value="ECO:0007669"/>
    <property type="project" value="TreeGrafter"/>
</dbReference>
<sequence length="433" mass="50401">MERSDEKKRVGTIDVLNQSKGPSKNRNANDDDDDCELFKSLKTDISVGKVQPPQPSPSIREEENQSILFDELRKLDQTQSSIQCLDEENFSRKGFLLTRSPIVVNKYCSIYPAYQTISNDKNLVCKVIVLRHYDLRARQNILNNSIKILRYLSTSQSDTKPSLLLKIIEIFQIDSKIYLFMEKISNLNDNVLNRIQNHQKINQNQAREWLRSLCDLCYYLHRRGIAHRSIKMENFIVGTERDGPKLTGWSRAVIFFDLENRKILLQDKERKSTELYHMPPECFEQSYNPIDADIWSLGVFLIAIHTRRYVFNVKSKIDFDTQWKSFVQKHRKIHPIVLDLVSRIFIGHDPTKRITLNQLISHEYFTIKELEITNEMLETISSKTDDIGEQNATSSSSSASDSRDQKVDGIQSRNIQSEDDDDRSSIDLEMNDE</sequence>
<dbReference type="GO" id="GO:0044773">
    <property type="term" value="P:mitotic DNA damage checkpoint signaling"/>
    <property type="evidence" value="ECO:0007669"/>
    <property type="project" value="TreeGrafter"/>
</dbReference>
<dbReference type="PROSITE" id="PS50011">
    <property type="entry name" value="PROTEIN_KINASE_DOM"/>
    <property type="match status" value="1"/>
</dbReference>
<dbReference type="Pfam" id="PF00069">
    <property type="entry name" value="Pkinase"/>
    <property type="match status" value="1"/>
</dbReference>
<organism evidence="3">
    <name type="scientific">Sarcoptes scabiei</name>
    <name type="common">Itch mite</name>
    <name type="synonym">Acarus scabiei</name>
    <dbReference type="NCBI Taxonomy" id="52283"/>
    <lineage>
        <taxon>Eukaryota</taxon>
        <taxon>Metazoa</taxon>
        <taxon>Ecdysozoa</taxon>
        <taxon>Arthropoda</taxon>
        <taxon>Chelicerata</taxon>
        <taxon>Arachnida</taxon>
        <taxon>Acari</taxon>
        <taxon>Acariformes</taxon>
        <taxon>Sarcoptiformes</taxon>
        <taxon>Astigmata</taxon>
        <taxon>Psoroptidia</taxon>
        <taxon>Sarcoptoidea</taxon>
        <taxon>Sarcoptidae</taxon>
        <taxon>Sarcoptinae</taxon>
        <taxon>Sarcoptes</taxon>
    </lineage>
</organism>
<evidence type="ECO:0000313" key="5">
    <source>
        <dbReference type="Proteomes" id="UP000070412"/>
    </source>
</evidence>
<dbReference type="InterPro" id="IPR000719">
    <property type="entry name" value="Prot_kinase_dom"/>
</dbReference>
<reference evidence="4" key="3">
    <citation type="submission" date="2022-06" db="UniProtKB">
        <authorList>
            <consortium name="EnsemblMetazoa"/>
        </authorList>
    </citation>
    <scope>IDENTIFICATION</scope>
</reference>
<accession>A0A834R815</accession>
<keyword evidence="3" id="KW-0418">Kinase</keyword>